<dbReference type="AlphaFoldDB" id="A0A4P9ZLU9"/>
<evidence type="ECO:0000259" key="1">
    <source>
        <dbReference type="PROSITE" id="PS50828"/>
    </source>
</evidence>
<dbReference type="PANTHER" id="PTHR46535">
    <property type="entry name" value="NEDD4-BINDING PROTEIN 2"/>
    <property type="match status" value="1"/>
</dbReference>
<dbReference type="InterPro" id="IPR002625">
    <property type="entry name" value="Smr_dom"/>
</dbReference>
<dbReference type="InterPro" id="IPR036063">
    <property type="entry name" value="Smr_dom_sf"/>
</dbReference>
<reference evidence="3" key="1">
    <citation type="journal article" date="2018" name="Nat. Microbiol.">
        <title>Leveraging single-cell genomics to expand the fungal tree of life.</title>
        <authorList>
            <person name="Ahrendt S.R."/>
            <person name="Quandt C.A."/>
            <person name="Ciobanu D."/>
            <person name="Clum A."/>
            <person name="Salamov A."/>
            <person name="Andreopoulos B."/>
            <person name="Cheng J.F."/>
            <person name="Woyke T."/>
            <person name="Pelin A."/>
            <person name="Henrissat B."/>
            <person name="Reynolds N.K."/>
            <person name="Benny G.L."/>
            <person name="Smith M.E."/>
            <person name="James T.Y."/>
            <person name="Grigoriev I.V."/>
        </authorList>
    </citation>
    <scope>NUCLEOTIDE SEQUENCE [LARGE SCALE GENOMIC DNA]</scope>
    <source>
        <strain evidence="3">RSA 468</strain>
    </source>
</reference>
<dbReference type="STRING" id="215637.A0A4P9ZLU9"/>
<dbReference type="PANTHER" id="PTHR46535:SF1">
    <property type="entry name" value="NEDD4-BINDING PROTEIN 2"/>
    <property type="match status" value="1"/>
</dbReference>
<accession>A0A4P9ZLU9</accession>
<proteinExistence type="predicted"/>
<dbReference type="InterPro" id="IPR052772">
    <property type="entry name" value="Endo/PolyKinase_Domain-Protein"/>
</dbReference>
<feature type="domain" description="Smr" evidence="1">
    <location>
        <begin position="39"/>
        <end position="112"/>
    </location>
</feature>
<dbReference type="SUPFAM" id="SSF160443">
    <property type="entry name" value="SMR domain-like"/>
    <property type="match status" value="1"/>
</dbReference>
<name>A0A4P9ZLU9_9FUNG</name>
<dbReference type="EMBL" id="ML003269">
    <property type="protein sequence ID" value="RKP34286.1"/>
    <property type="molecule type" value="Genomic_DNA"/>
</dbReference>
<evidence type="ECO:0000313" key="2">
    <source>
        <dbReference type="EMBL" id="RKP34286.1"/>
    </source>
</evidence>
<feature type="non-terminal residue" evidence="2">
    <location>
        <position position="1"/>
    </location>
</feature>
<dbReference type="GO" id="GO:0004519">
    <property type="term" value="F:endonuclease activity"/>
    <property type="evidence" value="ECO:0007669"/>
    <property type="project" value="TreeGrafter"/>
</dbReference>
<keyword evidence="3" id="KW-1185">Reference proteome</keyword>
<sequence length="114" mass="12933">LFYPFQGRRFDEQLKLWQVRAARAIVEAQRLTAGAIYTLDLHNVQVKPALVIVEEDIQNPDNPKGRSLKIITGLGIHSPDGQPKLQPAITKYLRANDWSFTQAVGCIHVRFTPR</sequence>
<gene>
    <name evidence="2" type="ORF">BJ085DRAFT_24091</name>
</gene>
<dbReference type="Gene3D" id="3.30.1370.110">
    <property type="match status" value="1"/>
</dbReference>
<dbReference type="GO" id="GO:0005634">
    <property type="term" value="C:nucleus"/>
    <property type="evidence" value="ECO:0007669"/>
    <property type="project" value="TreeGrafter"/>
</dbReference>
<dbReference type="PROSITE" id="PS50828">
    <property type="entry name" value="SMR"/>
    <property type="match status" value="1"/>
</dbReference>
<dbReference type="SMART" id="SM00463">
    <property type="entry name" value="SMR"/>
    <property type="match status" value="1"/>
</dbReference>
<dbReference type="Proteomes" id="UP000268162">
    <property type="component" value="Unassembled WGS sequence"/>
</dbReference>
<protein>
    <recommendedName>
        <fullName evidence="1">Smr domain-containing protein</fullName>
    </recommendedName>
</protein>
<organism evidence="2 3">
    <name type="scientific">Dimargaris cristalligena</name>
    <dbReference type="NCBI Taxonomy" id="215637"/>
    <lineage>
        <taxon>Eukaryota</taxon>
        <taxon>Fungi</taxon>
        <taxon>Fungi incertae sedis</taxon>
        <taxon>Zoopagomycota</taxon>
        <taxon>Kickxellomycotina</taxon>
        <taxon>Dimargaritomycetes</taxon>
        <taxon>Dimargaritales</taxon>
        <taxon>Dimargaritaceae</taxon>
        <taxon>Dimargaris</taxon>
    </lineage>
</organism>
<evidence type="ECO:0000313" key="3">
    <source>
        <dbReference type="Proteomes" id="UP000268162"/>
    </source>
</evidence>